<feature type="domain" description="EamA" evidence="9">
    <location>
        <begin position="6"/>
        <end position="144"/>
    </location>
</feature>
<organism evidence="10 11">
    <name type="scientific">Neisseria oralis</name>
    <dbReference type="NCBI Taxonomy" id="1107316"/>
    <lineage>
        <taxon>Bacteria</taxon>
        <taxon>Pseudomonadati</taxon>
        <taxon>Pseudomonadota</taxon>
        <taxon>Betaproteobacteria</taxon>
        <taxon>Neisseriales</taxon>
        <taxon>Neisseriaceae</taxon>
        <taxon>Neisseria</taxon>
    </lineage>
</organism>
<keyword evidence="11" id="KW-1185">Reference proteome</keyword>
<dbReference type="InterPro" id="IPR000620">
    <property type="entry name" value="EamA_dom"/>
</dbReference>
<dbReference type="NCBIfam" id="TIGR00688">
    <property type="entry name" value="rarD"/>
    <property type="match status" value="1"/>
</dbReference>
<comment type="subcellular location">
    <subcellularLocation>
        <location evidence="1">Cell membrane</location>
        <topology evidence="1">Multi-pass membrane protein</topology>
    </subcellularLocation>
</comment>
<evidence type="ECO:0000256" key="7">
    <source>
        <dbReference type="ARBA" id="ARBA00023136"/>
    </source>
</evidence>
<feature type="transmembrane region" description="Helical" evidence="8">
    <location>
        <begin position="211"/>
        <end position="229"/>
    </location>
</feature>
<keyword evidence="5 8" id="KW-0812">Transmembrane</keyword>
<dbReference type="Proteomes" id="UP001621964">
    <property type="component" value="Unassembled WGS sequence"/>
</dbReference>
<evidence type="ECO:0000256" key="4">
    <source>
        <dbReference type="ARBA" id="ARBA00022475"/>
    </source>
</evidence>
<reference evidence="10 11" key="1">
    <citation type="submission" date="2024-11" db="EMBL/GenBank/DDBJ databases">
        <authorList>
            <person name="Mikucki A.G."/>
            <person name="Kahler C.M."/>
        </authorList>
    </citation>
    <scope>NUCLEOTIDE SEQUENCE [LARGE SCALE GENOMIC DNA]</scope>
    <source>
        <strain evidence="10 11">EXNM717</strain>
    </source>
</reference>
<evidence type="ECO:0000256" key="8">
    <source>
        <dbReference type="SAM" id="Phobius"/>
    </source>
</evidence>
<feature type="transmembrane region" description="Helical" evidence="8">
    <location>
        <begin position="37"/>
        <end position="54"/>
    </location>
</feature>
<dbReference type="InterPro" id="IPR037185">
    <property type="entry name" value="EmrE-like"/>
</dbReference>
<comment type="similarity">
    <text evidence="2">Belongs to the EamA transporter family.</text>
</comment>
<evidence type="ECO:0000256" key="6">
    <source>
        <dbReference type="ARBA" id="ARBA00022989"/>
    </source>
</evidence>
<dbReference type="Pfam" id="PF00892">
    <property type="entry name" value="EamA"/>
    <property type="match status" value="2"/>
</dbReference>
<feature type="transmembrane region" description="Helical" evidence="8">
    <location>
        <begin position="75"/>
        <end position="93"/>
    </location>
</feature>
<feature type="domain" description="EamA" evidence="9">
    <location>
        <begin position="151"/>
        <end position="283"/>
    </location>
</feature>
<evidence type="ECO:0000256" key="2">
    <source>
        <dbReference type="ARBA" id="ARBA00007362"/>
    </source>
</evidence>
<evidence type="ECO:0000256" key="3">
    <source>
        <dbReference type="ARBA" id="ARBA00022448"/>
    </source>
</evidence>
<dbReference type="EMBL" id="JBJGEB010000001">
    <property type="protein sequence ID" value="MFK7640970.1"/>
    <property type="molecule type" value="Genomic_DNA"/>
</dbReference>
<evidence type="ECO:0000256" key="5">
    <source>
        <dbReference type="ARBA" id="ARBA00022692"/>
    </source>
</evidence>
<feature type="transmembrane region" description="Helical" evidence="8">
    <location>
        <begin position="241"/>
        <end position="261"/>
    </location>
</feature>
<feature type="transmembrane region" description="Helical" evidence="8">
    <location>
        <begin position="267"/>
        <end position="289"/>
    </location>
</feature>
<evidence type="ECO:0000259" key="9">
    <source>
        <dbReference type="Pfam" id="PF00892"/>
    </source>
</evidence>
<sequence>MPQTAKGVLAAVASNVLFAMLFLYSSWMKPMNGTDVFAWRMVGMLFALFALASLTHSWQGALNFAAGIGKDWKRWLLVILPTPILASQLWLFVWSPVNGEGINVAMGYFLFPLAMMLVGRIWFKERLGGPQRLAVTLACAGVACQLWRNGAFSWVTVWVFGTYPLYYLLRRKLGVPSLIGLLVDLIIITPCMLVYIVFFSDSPGMIAAQPSLIAFIVLIGINSALAMYLNLQANNMLPMAVFGMLSYLEPILLFVIAVLWLDEPLENSALAGYGLIWLGLSVMIANSLIRMKKK</sequence>
<feature type="transmembrane region" description="Helical" evidence="8">
    <location>
        <begin position="105"/>
        <end position="123"/>
    </location>
</feature>
<name>A0ABW8Q185_9NEIS</name>
<gene>
    <name evidence="10" type="primary">rarD</name>
    <name evidence="10" type="ORF">ACI43T_00425</name>
</gene>
<evidence type="ECO:0000313" key="10">
    <source>
        <dbReference type="EMBL" id="MFK7640970.1"/>
    </source>
</evidence>
<proteinExistence type="inferred from homology"/>
<feature type="transmembrane region" description="Helical" evidence="8">
    <location>
        <begin position="178"/>
        <end position="199"/>
    </location>
</feature>
<dbReference type="InterPro" id="IPR004626">
    <property type="entry name" value="RarD"/>
</dbReference>
<dbReference type="RefSeq" id="WP_308022501.1">
    <property type="nucleotide sequence ID" value="NZ_CAUJQB010000020.1"/>
</dbReference>
<evidence type="ECO:0000313" key="11">
    <source>
        <dbReference type="Proteomes" id="UP001621964"/>
    </source>
</evidence>
<keyword evidence="3" id="KW-0813">Transport</keyword>
<keyword evidence="6 8" id="KW-1133">Transmembrane helix</keyword>
<comment type="caution">
    <text evidence="10">The sequence shown here is derived from an EMBL/GenBank/DDBJ whole genome shotgun (WGS) entry which is preliminary data.</text>
</comment>
<accession>A0ABW8Q185</accession>
<dbReference type="SUPFAM" id="SSF103481">
    <property type="entry name" value="Multidrug resistance efflux transporter EmrE"/>
    <property type="match status" value="2"/>
</dbReference>
<evidence type="ECO:0000256" key="1">
    <source>
        <dbReference type="ARBA" id="ARBA00004651"/>
    </source>
</evidence>
<protein>
    <submittedName>
        <fullName evidence="10">EamA family transporter RarD</fullName>
    </submittedName>
</protein>
<feature type="transmembrane region" description="Helical" evidence="8">
    <location>
        <begin position="7"/>
        <end position="25"/>
    </location>
</feature>
<keyword evidence="4" id="KW-1003">Cell membrane</keyword>
<keyword evidence="7 8" id="KW-0472">Membrane</keyword>